<dbReference type="InterPro" id="IPR017438">
    <property type="entry name" value="ATP-NAD_kinase_N"/>
</dbReference>
<name>A0A6J6EZR1_9ZZZZ</name>
<dbReference type="InterPro" id="IPR039065">
    <property type="entry name" value="AcoX-like"/>
</dbReference>
<proteinExistence type="predicted"/>
<accession>A0A6J6EZR1</accession>
<sequence>MTTVGIIVNPNAGKDIRRLVTPATHTSDVTKVGIVRRAIVAAAESGATRILLMPDRHRLAERAADGLDLSGLDSSGARRDCVIEIVDEPLTGSRFDTIAAARRFWKEQVGAVIALGGDGTARDVALGWPDAPLIAISTGTNNVYPSAIDGTSAGAAAALVASGHVDIARVGRRSKRVTVRIDDVVLDGDEERHVSRDDLALVDLAFIDAQFVGARAVRDPSTVRAVVAAVATPASTGLSSIAGRVHPIDRWEDGGVLVRLGGGDGRRVRVPLAPGSFTTLDVAEVRPLALGENVEIVGKCVLAFDGERDVPVSERGRVNVRVDKSGPLLIDVEATLNIAARDRRFDAPSHSNTDGDHHGH</sequence>
<reference evidence="1" key="1">
    <citation type="submission" date="2020-05" db="EMBL/GenBank/DDBJ databases">
        <authorList>
            <person name="Chiriac C."/>
            <person name="Salcher M."/>
            <person name="Ghai R."/>
            <person name="Kavagutti S V."/>
        </authorList>
    </citation>
    <scope>NUCLEOTIDE SEQUENCE</scope>
</reference>
<evidence type="ECO:0000313" key="1">
    <source>
        <dbReference type="EMBL" id="CAB4581497.1"/>
    </source>
</evidence>
<dbReference type="PANTHER" id="PTHR40697">
    <property type="entry name" value="ACETOIN CATABOLISM PROTEIN X"/>
    <property type="match status" value="1"/>
</dbReference>
<dbReference type="InterPro" id="IPR016064">
    <property type="entry name" value="NAD/diacylglycerol_kinase_sf"/>
</dbReference>
<protein>
    <submittedName>
        <fullName evidence="1">Unannotated protein</fullName>
    </submittedName>
</protein>
<dbReference type="SUPFAM" id="SSF111331">
    <property type="entry name" value="NAD kinase/diacylglycerol kinase-like"/>
    <property type="match status" value="1"/>
</dbReference>
<dbReference type="PANTHER" id="PTHR40697:SF3">
    <property type="entry name" value="ACETOIN CATABOLISM PROTEIN X"/>
    <property type="match status" value="1"/>
</dbReference>
<dbReference type="GO" id="GO:0003951">
    <property type="term" value="F:NAD+ kinase activity"/>
    <property type="evidence" value="ECO:0007669"/>
    <property type="project" value="InterPro"/>
</dbReference>
<dbReference type="AlphaFoldDB" id="A0A6J6EZR1"/>
<dbReference type="InterPro" id="IPR002504">
    <property type="entry name" value="NADK"/>
</dbReference>
<dbReference type="EMBL" id="CAEZTS010000089">
    <property type="protein sequence ID" value="CAB4581497.1"/>
    <property type="molecule type" value="Genomic_DNA"/>
</dbReference>
<dbReference type="Gene3D" id="3.40.50.10330">
    <property type="entry name" value="Probable inorganic polyphosphate/atp-NAD kinase, domain 1"/>
    <property type="match status" value="1"/>
</dbReference>
<dbReference type="Pfam" id="PF01513">
    <property type="entry name" value="NAD_kinase"/>
    <property type="match status" value="1"/>
</dbReference>
<dbReference type="GO" id="GO:0006741">
    <property type="term" value="P:NADP+ biosynthetic process"/>
    <property type="evidence" value="ECO:0007669"/>
    <property type="project" value="InterPro"/>
</dbReference>
<organism evidence="1">
    <name type="scientific">freshwater metagenome</name>
    <dbReference type="NCBI Taxonomy" id="449393"/>
    <lineage>
        <taxon>unclassified sequences</taxon>
        <taxon>metagenomes</taxon>
        <taxon>ecological metagenomes</taxon>
    </lineage>
</organism>
<gene>
    <name evidence="1" type="ORF">UFOPK1722_01076</name>
</gene>